<evidence type="ECO:0000313" key="2">
    <source>
        <dbReference type="EMBL" id="MFC3088386.1"/>
    </source>
</evidence>
<feature type="region of interest" description="Disordered" evidence="1">
    <location>
        <begin position="33"/>
        <end position="55"/>
    </location>
</feature>
<sequence>MTIDDLYSHGGEQKQNFSPDGYSIDLFIPLAGADGPVTEPPAESEWDHANQSLGG</sequence>
<dbReference type="Proteomes" id="UP001595445">
    <property type="component" value="Unassembled WGS sequence"/>
</dbReference>
<dbReference type="RefSeq" id="WP_197644948.1">
    <property type="nucleotide sequence ID" value="NZ_JAEACP010000012.1"/>
</dbReference>
<gene>
    <name evidence="2" type="ORF">ACFOD6_20295</name>
</gene>
<reference evidence="3" key="1">
    <citation type="journal article" date="2019" name="Int. J. Syst. Evol. Microbiol.">
        <title>The Global Catalogue of Microorganisms (GCM) 10K type strain sequencing project: providing services to taxonomists for standard genome sequencing and annotation.</title>
        <authorList>
            <consortium name="The Broad Institute Genomics Platform"/>
            <consortium name="The Broad Institute Genome Sequencing Center for Infectious Disease"/>
            <person name="Wu L."/>
            <person name="Ma J."/>
        </authorList>
    </citation>
    <scope>NUCLEOTIDE SEQUENCE [LARGE SCALE GENOMIC DNA]</scope>
    <source>
        <strain evidence="3">KCTC 62102</strain>
    </source>
</reference>
<dbReference type="EMBL" id="JBHRSM010000053">
    <property type="protein sequence ID" value="MFC3088386.1"/>
    <property type="molecule type" value="Genomic_DNA"/>
</dbReference>
<protein>
    <submittedName>
        <fullName evidence="2">Uncharacterized protein</fullName>
    </submittedName>
</protein>
<comment type="caution">
    <text evidence="2">The sequence shown here is derived from an EMBL/GenBank/DDBJ whole genome shotgun (WGS) entry which is preliminary data.</text>
</comment>
<name>A0ABV7DZ19_9RHOB</name>
<organism evidence="2 3">
    <name type="scientific">Tabrizicola soli</name>
    <dbReference type="NCBI Taxonomy" id="2185115"/>
    <lineage>
        <taxon>Bacteria</taxon>
        <taxon>Pseudomonadati</taxon>
        <taxon>Pseudomonadota</taxon>
        <taxon>Alphaproteobacteria</taxon>
        <taxon>Rhodobacterales</taxon>
        <taxon>Paracoccaceae</taxon>
        <taxon>Tabrizicola</taxon>
    </lineage>
</organism>
<keyword evidence="3" id="KW-1185">Reference proteome</keyword>
<evidence type="ECO:0000256" key="1">
    <source>
        <dbReference type="SAM" id="MobiDB-lite"/>
    </source>
</evidence>
<evidence type="ECO:0000313" key="3">
    <source>
        <dbReference type="Proteomes" id="UP001595445"/>
    </source>
</evidence>
<accession>A0ABV7DZ19</accession>
<proteinExistence type="predicted"/>